<dbReference type="Pfam" id="PF23982">
    <property type="entry name" value="XM1_gp53_minor_capsid"/>
    <property type="match status" value="1"/>
</dbReference>
<sequence>MTFPTSVSYAPAPAVEGDFCDANPRSTVNAGPGGLVAGANGVTVGRFAWATSPNDANGAPAVVSNTGTGAPTGFLHREMQGIITTFLAETSNVVPAGFPITLFKSGGFWVLNRGSAAATIGMKAFANNTDGTVTFAAAGATVAGSTETKFICMSPGAQNTLIKISSQPNG</sequence>
<dbReference type="EMBL" id="WEKV01000001">
    <property type="protein sequence ID" value="KAB7788032.1"/>
    <property type="molecule type" value="Genomic_DNA"/>
</dbReference>
<protein>
    <submittedName>
        <fullName evidence="1">Uncharacterized protein</fullName>
    </submittedName>
</protein>
<name>A0A833JAK1_9HYPH</name>
<proteinExistence type="predicted"/>
<reference evidence="1 2" key="1">
    <citation type="submission" date="2019-10" db="EMBL/GenBank/DDBJ databases">
        <title>Draft Genome Sequence of the Caffeine Degrading Methylotroph Methylorubrum populi PINKEL.</title>
        <authorList>
            <person name="Dawson S.C."/>
            <person name="Zhang X."/>
            <person name="Wright M.E."/>
            <person name="Sharma G."/>
            <person name="Langner J.T."/>
            <person name="Ditty J.L."/>
            <person name="Subuyuj G.A."/>
        </authorList>
    </citation>
    <scope>NUCLEOTIDE SEQUENCE [LARGE SCALE GENOMIC DNA]</scope>
    <source>
        <strain evidence="1 2">Pinkel</strain>
    </source>
</reference>
<accession>A0A833JAK1</accession>
<dbReference type="RefSeq" id="WP_152275565.1">
    <property type="nucleotide sequence ID" value="NZ_WEKV01000001.1"/>
</dbReference>
<dbReference type="AlphaFoldDB" id="A0A833JAK1"/>
<evidence type="ECO:0000313" key="2">
    <source>
        <dbReference type="Proteomes" id="UP000469949"/>
    </source>
</evidence>
<gene>
    <name evidence="1" type="ORF">F8B43_0037</name>
</gene>
<evidence type="ECO:0000313" key="1">
    <source>
        <dbReference type="EMBL" id="KAB7788032.1"/>
    </source>
</evidence>
<organism evidence="1 2">
    <name type="scientific">Methylorubrum populi</name>
    <dbReference type="NCBI Taxonomy" id="223967"/>
    <lineage>
        <taxon>Bacteria</taxon>
        <taxon>Pseudomonadati</taxon>
        <taxon>Pseudomonadota</taxon>
        <taxon>Alphaproteobacteria</taxon>
        <taxon>Hyphomicrobiales</taxon>
        <taxon>Methylobacteriaceae</taxon>
        <taxon>Methylorubrum</taxon>
    </lineage>
</organism>
<dbReference type="InterPro" id="IPR056914">
    <property type="entry name" value="Gp53-like"/>
</dbReference>
<dbReference type="Proteomes" id="UP000469949">
    <property type="component" value="Unassembled WGS sequence"/>
</dbReference>
<comment type="caution">
    <text evidence="1">The sequence shown here is derived from an EMBL/GenBank/DDBJ whole genome shotgun (WGS) entry which is preliminary data.</text>
</comment>